<comment type="caution">
    <text evidence="1">The sequence shown here is derived from an EMBL/GenBank/DDBJ whole genome shotgun (WGS) entry which is preliminary data.</text>
</comment>
<accession>A0AAN7QY71</accession>
<dbReference type="Proteomes" id="UP001345219">
    <property type="component" value="Chromosome 13"/>
</dbReference>
<dbReference type="EMBL" id="JAXIOK010000001">
    <property type="protein sequence ID" value="KAK4779508.1"/>
    <property type="molecule type" value="Genomic_DNA"/>
</dbReference>
<protein>
    <submittedName>
        <fullName evidence="1">Uncharacterized protein</fullName>
    </submittedName>
</protein>
<organism evidence="1 2">
    <name type="scientific">Trapa incisa</name>
    <dbReference type="NCBI Taxonomy" id="236973"/>
    <lineage>
        <taxon>Eukaryota</taxon>
        <taxon>Viridiplantae</taxon>
        <taxon>Streptophyta</taxon>
        <taxon>Embryophyta</taxon>
        <taxon>Tracheophyta</taxon>
        <taxon>Spermatophyta</taxon>
        <taxon>Magnoliopsida</taxon>
        <taxon>eudicotyledons</taxon>
        <taxon>Gunneridae</taxon>
        <taxon>Pentapetalae</taxon>
        <taxon>rosids</taxon>
        <taxon>malvids</taxon>
        <taxon>Myrtales</taxon>
        <taxon>Lythraceae</taxon>
        <taxon>Trapa</taxon>
    </lineage>
</organism>
<evidence type="ECO:0000313" key="1">
    <source>
        <dbReference type="EMBL" id="KAK4779508.1"/>
    </source>
</evidence>
<name>A0AAN7QY71_9MYRT</name>
<reference evidence="1 2" key="1">
    <citation type="journal article" date="2023" name="Hortic Res">
        <title>Pangenome of water caltrop reveals structural variations and asymmetric subgenome divergence after allopolyploidization.</title>
        <authorList>
            <person name="Zhang X."/>
            <person name="Chen Y."/>
            <person name="Wang L."/>
            <person name="Yuan Y."/>
            <person name="Fang M."/>
            <person name="Shi L."/>
            <person name="Lu R."/>
            <person name="Comes H.P."/>
            <person name="Ma Y."/>
            <person name="Chen Y."/>
            <person name="Huang G."/>
            <person name="Zhou Y."/>
            <person name="Zheng Z."/>
            <person name="Qiu Y."/>
        </authorList>
    </citation>
    <scope>NUCLEOTIDE SEQUENCE [LARGE SCALE GENOMIC DNA]</scope>
    <source>
        <tissue evidence="1">Roots</tissue>
    </source>
</reference>
<keyword evidence="2" id="KW-1185">Reference proteome</keyword>
<proteinExistence type="predicted"/>
<dbReference type="AlphaFoldDB" id="A0AAN7QY71"/>
<evidence type="ECO:0000313" key="2">
    <source>
        <dbReference type="Proteomes" id="UP001345219"/>
    </source>
</evidence>
<sequence>MLFIFLHIDFLPEVVKLLELNLMYTFSPRKWIQVRFPLMCLDSQRISIRRIYIQFFSFNLEVVTYARVRHVRLLNFLIREFSVSNGSPFFCYGTKLAHVCR</sequence>
<gene>
    <name evidence="1" type="ORF">SAY87_015614</name>
</gene>